<evidence type="ECO:0000313" key="2">
    <source>
        <dbReference type="Proteomes" id="UP001162992"/>
    </source>
</evidence>
<keyword evidence="2" id="KW-1185">Reference proteome</keyword>
<proteinExistence type="predicted"/>
<gene>
    <name evidence="1" type="ORF">O6H91_01G026500</name>
</gene>
<accession>A0ACC2EPD2</accession>
<reference evidence="2" key="1">
    <citation type="journal article" date="2024" name="Proc. Natl. Acad. Sci. U.S.A.">
        <title>Extraordinary preservation of gene collinearity over three hundred million years revealed in homosporous lycophytes.</title>
        <authorList>
            <person name="Li C."/>
            <person name="Wickell D."/>
            <person name="Kuo L.Y."/>
            <person name="Chen X."/>
            <person name="Nie B."/>
            <person name="Liao X."/>
            <person name="Peng D."/>
            <person name="Ji J."/>
            <person name="Jenkins J."/>
            <person name="Williams M."/>
            <person name="Shu S."/>
            <person name="Plott C."/>
            <person name="Barry K."/>
            <person name="Rajasekar S."/>
            <person name="Grimwood J."/>
            <person name="Han X."/>
            <person name="Sun S."/>
            <person name="Hou Z."/>
            <person name="He W."/>
            <person name="Dai G."/>
            <person name="Sun C."/>
            <person name="Schmutz J."/>
            <person name="Leebens-Mack J.H."/>
            <person name="Li F.W."/>
            <person name="Wang L."/>
        </authorList>
    </citation>
    <scope>NUCLEOTIDE SEQUENCE [LARGE SCALE GENOMIC DNA]</scope>
    <source>
        <strain evidence="2">cv. PW_Plant_1</strain>
    </source>
</reference>
<protein>
    <submittedName>
        <fullName evidence="1">Uncharacterized protein</fullName>
    </submittedName>
</protein>
<organism evidence="1 2">
    <name type="scientific">Diphasiastrum complanatum</name>
    <name type="common">Issler's clubmoss</name>
    <name type="synonym">Lycopodium complanatum</name>
    <dbReference type="NCBI Taxonomy" id="34168"/>
    <lineage>
        <taxon>Eukaryota</taxon>
        <taxon>Viridiplantae</taxon>
        <taxon>Streptophyta</taxon>
        <taxon>Embryophyta</taxon>
        <taxon>Tracheophyta</taxon>
        <taxon>Lycopodiopsida</taxon>
        <taxon>Lycopodiales</taxon>
        <taxon>Lycopodiaceae</taxon>
        <taxon>Lycopodioideae</taxon>
        <taxon>Diphasiastrum</taxon>
    </lineage>
</organism>
<sequence length="171" mass="20050">MNNNQLTEKALRDVFETTSYINIGTEDAPLQYNLKPPVRSCHNGKQFITNPGKPGKTLEVYFQKEHPWISDGDGFVDHLKYKDVQEQRFKGFLDSDFSRRDEFSNTLRTGQYREQLKMEEKHAKRSLKLLAENIAQSKKLESEERYSTRLIAPTIQIWKRKKGVVEPLQMK</sequence>
<dbReference type="Proteomes" id="UP001162992">
    <property type="component" value="Chromosome 1"/>
</dbReference>
<name>A0ACC2EPD2_DIPCM</name>
<evidence type="ECO:0000313" key="1">
    <source>
        <dbReference type="EMBL" id="KAJ7568296.1"/>
    </source>
</evidence>
<dbReference type="EMBL" id="CM055092">
    <property type="protein sequence ID" value="KAJ7568296.1"/>
    <property type="molecule type" value="Genomic_DNA"/>
</dbReference>
<comment type="caution">
    <text evidence="1">The sequence shown here is derived from an EMBL/GenBank/DDBJ whole genome shotgun (WGS) entry which is preliminary data.</text>
</comment>